<dbReference type="RefSeq" id="WP_161260610.1">
    <property type="nucleotide sequence ID" value="NZ_JAFBDC010000002.1"/>
</dbReference>
<proteinExistence type="predicted"/>
<keyword evidence="1" id="KW-1133">Transmembrane helix</keyword>
<accession>A0A845LBY9</accession>
<gene>
    <name evidence="2" type="ORF">GTO89_03115</name>
</gene>
<evidence type="ECO:0000256" key="1">
    <source>
        <dbReference type="SAM" id="Phobius"/>
    </source>
</evidence>
<feature type="transmembrane region" description="Helical" evidence="1">
    <location>
        <begin position="396"/>
        <end position="416"/>
    </location>
</feature>
<dbReference type="AlphaFoldDB" id="A0A845LBY9"/>
<keyword evidence="3" id="KW-1185">Reference proteome</keyword>
<organism evidence="2 3">
    <name type="scientific">Heliomicrobium gestii</name>
    <name type="common">Heliobacterium gestii</name>
    <dbReference type="NCBI Taxonomy" id="2699"/>
    <lineage>
        <taxon>Bacteria</taxon>
        <taxon>Bacillati</taxon>
        <taxon>Bacillota</taxon>
        <taxon>Clostridia</taxon>
        <taxon>Eubacteriales</taxon>
        <taxon>Heliobacteriaceae</taxon>
        <taxon>Heliomicrobium</taxon>
    </lineage>
</organism>
<keyword evidence="1" id="KW-0472">Membrane</keyword>
<evidence type="ECO:0000313" key="3">
    <source>
        <dbReference type="Proteomes" id="UP000471031"/>
    </source>
</evidence>
<reference evidence="2 3" key="1">
    <citation type="submission" date="2020-01" db="EMBL/GenBank/DDBJ databases">
        <title>Whole genome sequence of Heliobacterium gestii DSM 11169.</title>
        <authorList>
            <person name="Kyndt J.A."/>
            <person name="Meyer T.E."/>
        </authorList>
    </citation>
    <scope>NUCLEOTIDE SEQUENCE [LARGE SCALE GENOMIC DNA]</scope>
    <source>
        <strain evidence="2 3">DSM 11169</strain>
    </source>
</reference>
<dbReference type="EMBL" id="WXEX01000002">
    <property type="protein sequence ID" value="MZP42025.1"/>
    <property type="molecule type" value="Genomic_DNA"/>
</dbReference>
<protein>
    <submittedName>
        <fullName evidence="2">Uncharacterized protein</fullName>
    </submittedName>
</protein>
<name>A0A845LBY9_HELGE</name>
<keyword evidence="1" id="KW-0812">Transmembrane</keyword>
<comment type="caution">
    <text evidence="2">The sequence shown here is derived from an EMBL/GenBank/DDBJ whole genome shotgun (WGS) entry which is preliminary data.</text>
</comment>
<dbReference type="Proteomes" id="UP000471031">
    <property type="component" value="Unassembled WGS sequence"/>
</dbReference>
<evidence type="ECO:0000313" key="2">
    <source>
        <dbReference type="EMBL" id="MZP42025.1"/>
    </source>
</evidence>
<dbReference type="OrthoDB" id="2087159at2"/>
<sequence>MQKSKSLPITEARLCFINIFTIPIPFYREGSLFHLDFLPSSPSEHISEAIIRSSLDRNGIYYERDHLIAQEITRKTDDPNRYSCWICDHSIEKWMENAVYAYKSLIKKENKEMKIEKTDTVLSVLKNQRIAIVFLNISLENTNADELIFIQQYYSAHRMNAVSNIYRALTGNEPIKDKIYYSVICEILDVDDEQKVPAKLVTKYPQLFYGILTSDEGWRNVPESCAENRLRNCWSTREYLRVHALGKRVLSFKMHHLDCFAKAQEYELNFKTAIGAERHPMKEGPSVTLAGLDHGPLLVLELASKTYYLLREVHKQFTNFLLIDPALIKLPRMLWLYWGNHNRIYSNIERLISQDGIAELDSLNSTIRTSMHLPEEYERLKAKLNQVEKTFSSKSGMVFSFFAIVLSLFSLMKIFIFK</sequence>